<dbReference type="InterPro" id="IPR041698">
    <property type="entry name" value="Methyltransf_25"/>
</dbReference>
<dbReference type="Proteomes" id="UP000240527">
    <property type="component" value="Chromosome"/>
</dbReference>
<proteinExistence type="predicted"/>
<reference evidence="2 3" key="1">
    <citation type="journal article" date="2015" name="Biotechnol. Bioeng.">
        <title>Genome sequence and phenotypic characterization of Caulobacter segnis.</title>
        <authorList>
            <person name="Patel S."/>
            <person name="Fletcher B."/>
            <person name="Scott D.C."/>
            <person name="Ely B."/>
        </authorList>
    </citation>
    <scope>NUCLEOTIDE SEQUENCE [LARGE SCALE GENOMIC DNA]</scope>
    <source>
        <strain evidence="2 3">TK0059</strain>
    </source>
</reference>
<accession>A0ABM6TIX0</accession>
<dbReference type="InterPro" id="IPR029063">
    <property type="entry name" value="SAM-dependent_MTases_sf"/>
</dbReference>
<dbReference type="Gene3D" id="3.40.50.150">
    <property type="entry name" value="Vaccinia Virus protein VP39"/>
    <property type="match status" value="1"/>
</dbReference>
<feature type="domain" description="Methyltransferase" evidence="1">
    <location>
        <begin position="49"/>
        <end position="142"/>
    </location>
</feature>
<dbReference type="PANTHER" id="PTHR43464:SF58">
    <property type="entry name" value="BLR7975 PROTEIN"/>
    <property type="match status" value="1"/>
</dbReference>
<sequence length="227" mass="24438">MNDNLIPFLNPDAVSTYGQETPRRVPGLADLHRMTQLLLAEQAPGPAHVLVVGAGGGLELKAFAEARPDWRFTGVDPSPAMLDLARRATLACAERVQLLAGTVDEAPLALFDGATCLLTLHFLDRDERLRTLREIRRRLKPGAALVIAHHTAPGGDAGLWLTRSAAFADHSGSDPTKARGAARAMADRLPLLAPDAEEELLRQAGFENPALFYAAFSFRGWVATCGK</sequence>
<keyword evidence="2" id="KW-0489">Methyltransferase</keyword>
<dbReference type="GO" id="GO:0032259">
    <property type="term" value="P:methylation"/>
    <property type="evidence" value="ECO:0007669"/>
    <property type="project" value="UniProtKB-KW"/>
</dbReference>
<evidence type="ECO:0000313" key="2">
    <source>
        <dbReference type="EMBL" id="AVQ03111.1"/>
    </source>
</evidence>
<keyword evidence="3" id="KW-1185">Reference proteome</keyword>
<dbReference type="Pfam" id="PF13649">
    <property type="entry name" value="Methyltransf_25"/>
    <property type="match status" value="1"/>
</dbReference>
<dbReference type="SUPFAM" id="SSF53335">
    <property type="entry name" value="S-adenosyl-L-methionine-dependent methyltransferases"/>
    <property type="match status" value="1"/>
</dbReference>
<dbReference type="PANTHER" id="PTHR43464">
    <property type="entry name" value="METHYLTRANSFERASE"/>
    <property type="match status" value="1"/>
</dbReference>
<dbReference type="EMBL" id="CP027850">
    <property type="protein sequence ID" value="AVQ03111.1"/>
    <property type="molecule type" value="Genomic_DNA"/>
</dbReference>
<dbReference type="CDD" id="cd02440">
    <property type="entry name" value="AdoMet_MTases"/>
    <property type="match status" value="1"/>
</dbReference>
<keyword evidence="2" id="KW-0808">Transferase</keyword>
<dbReference type="GO" id="GO:0008168">
    <property type="term" value="F:methyltransferase activity"/>
    <property type="evidence" value="ECO:0007669"/>
    <property type="project" value="UniProtKB-KW"/>
</dbReference>
<evidence type="ECO:0000313" key="3">
    <source>
        <dbReference type="Proteomes" id="UP000240527"/>
    </source>
</evidence>
<gene>
    <name evidence="2" type="ORF">B7G68_15400</name>
</gene>
<organism evidence="2 3">
    <name type="scientific">Caulobacter segnis</name>
    <dbReference type="NCBI Taxonomy" id="88688"/>
    <lineage>
        <taxon>Bacteria</taxon>
        <taxon>Pseudomonadati</taxon>
        <taxon>Pseudomonadota</taxon>
        <taxon>Alphaproteobacteria</taxon>
        <taxon>Caulobacterales</taxon>
        <taxon>Caulobacteraceae</taxon>
        <taxon>Caulobacter</taxon>
    </lineage>
</organism>
<name>A0ABM6TIX0_9CAUL</name>
<protein>
    <submittedName>
        <fullName evidence="2">Class I SAM-dependent methyltransferase</fullName>
    </submittedName>
</protein>
<evidence type="ECO:0000259" key="1">
    <source>
        <dbReference type="Pfam" id="PF13649"/>
    </source>
</evidence>